<dbReference type="Proteomes" id="UP001172155">
    <property type="component" value="Unassembled WGS sequence"/>
</dbReference>
<evidence type="ECO:0000313" key="2">
    <source>
        <dbReference type="EMBL" id="KAK0749243.1"/>
    </source>
</evidence>
<keyword evidence="3" id="KW-1185">Reference proteome</keyword>
<protein>
    <submittedName>
        <fullName evidence="2">Uncharacterized protein</fullName>
    </submittedName>
</protein>
<proteinExistence type="predicted"/>
<dbReference type="PROSITE" id="PS51257">
    <property type="entry name" value="PROKAR_LIPOPROTEIN"/>
    <property type="match status" value="1"/>
</dbReference>
<evidence type="ECO:0000313" key="3">
    <source>
        <dbReference type="Proteomes" id="UP001172155"/>
    </source>
</evidence>
<keyword evidence="1" id="KW-0732">Signal</keyword>
<feature type="chain" id="PRO_5041367497" evidence="1">
    <location>
        <begin position="22"/>
        <end position="76"/>
    </location>
</feature>
<organism evidence="2 3">
    <name type="scientific">Schizothecium vesticola</name>
    <dbReference type="NCBI Taxonomy" id="314040"/>
    <lineage>
        <taxon>Eukaryota</taxon>
        <taxon>Fungi</taxon>
        <taxon>Dikarya</taxon>
        <taxon>Ascomycota</taxon>
        <taxon>Pezizomycotina</taxon>
        <taxon>Sordariomycetes</taxon>
        <taxon>Sordariomycetidae</taxon>
        <taxon>Sordariales</taxon>
        <taxon>Schizotheciaceae</taxon>
        <taxon>Schizothecium</taxon>
    </lineage>
</organism>
<sequence length="76" mass="8256">MGRSWMSSMALAAACQRQLLSLAAQAKKCSGRGRVTGQAVGWSLLCWRLPSAPRPAFSRAPLPFSNPQNEMRVHGD</sequence>
<dbReference type="AlphaFoldDB" id="A0AA40F150"/>
<gene>
    <name evidence="2" type="ORF">B0T18DRAFT_100674</name>
</gene>
<feature type="signal peptide" evidence="1">
    <location>
        <begin position="1"/>
        <end position="21"/>
    </location>
</feature>
<comment type="caution">
    <text evidence="2">The sequence shown here is derived from an EMBL/GenBank/DDBJ whole genome shotgun (WGS) entry which is preliminary data.</text>
</comment>
<accession>A0AA40F150</accession>
<dbReference type="EMBL" id="JAUKUD010000003">
    <property type="protein sequence ID" value="KAK0749243.1"/>
    <property type="molecule type" value="Genomic_DNA"/>
</dbReference>
<name>A0AA40F150_9PEZI</name>
<evidence type="ECO:0000256" key="1">
    <source>
        <dbReference type="SAM" id="SignalP"/>
    </source>
</evidence>
<reference evidence="2" key="1">
    <citation type="submission" date="2023-06" db="EMBL/GenBank/DDBJ databases">
        <title>Genome-scale phylogeny and comparative genomics of the fungal order Sordariales.</title>
        <authorList>
            <consortium name="Lawrence Berkeley National Laboratory"/>
            <person name="Hensen N."/>
            <person name="Bonometti L."/>
            <person name="Westerberg I."/>
            <person name="Brannstrom I.O."/>
            <person name="Guillou S."/>
            <person name="Cros-Aarteil S."/>
            <person name="Calhoun S."/>
            <person name="Haridas S."/>
            <person name="Kuo A."/>
            <person name="Mondo S."/>
            <person name="Pangilinan J."/>
            <person name="Riley R."/>
            <person name="LaButti K."/>
            <person name="Andreopoulos B."/>
            <person name="Lipzen A."/>
            <person name="Chen C."/>
            <person name="Yanf M."/>
            <person name="Daum C."/>
            <person name="Ng V."/>
            <person name="Clum A."/>
            <person name="Steindorff A."/>
            <person name="Ohm R."/>
            <person name="Martin F."/>
            <person name="Silar P."/>
            <person name="Natvig D."/>
            <person name="Lalanne C."/>
            <person name="Gautier V."/>
            <person name="Ament-velasquez S.L."/>
            <person name="Kruys A."/>
            <person name="Hutchinson M.I."/>
            <person name="Powell A.J."/>
            <person name="Barry K."/>
            <person name="Miller A.N."/>
            <person name="Grigoriev I.V."/>
            <person name="Debuchy R."/>
            <person name="Gladieux P."/>
            <person name="Thoren M.H."/>
            <person name="Johannesson H."/>
        </authorList>
    </citation>
    <scope>NUCLEOTIDE SEQUENCE</scope>
    <source>
        <strain evidence="2">SMH3187-1</strain>
    </source>
</reference>